<keyword evidence="2" id="KW-1185">Reference proteome</keyword>
<dbReference type="EMBL" id="CP034791">
    <property type="protein sequence ID" value="AZT91573.1"/>
    <property type="molecule type" value="Genomic_DNA"/>
</dbReference>
<dbReference type="KEGG" id="ccha:ELD05_13800"/>
<sequence>MRLIRFLYKLILCLALLISIILTLNVFGVEFINPYMFSHYEYKKTYPNIRYYEDIVPIKDGVAIVYRGKIGRLTGDNLRWTNIAYQNHKTFSDGSIAAAYVQGGKYLHILSNLWQKDILYPANIEKIRIKNGSVLVLLSSEKEDYLIMYDKNQNIVFSAKYKEKVIDCDFNSSFAIAILKPRDSNELALSFVDNRGVFMSKVLTPNLQNTKRCYAIENYILLYNGKSLEVYDSKLQKRIKVFSFATAPEYVIGNPDVLFAKNRVLVYNRLLRRFILKQIEDFDSICATSDKIVTSKGNEVRIYSLNLNKLKTLKVGSFGFVKAVINADKLYYIYNDRIEYYQERW</sequence>
<accession>A0A3T0D942</accession>
<proteinExistence type="predicted"/>
<dbReference type="AlphaFoldDB" id="A0A3T0D942"/>
<evidence type="ECO:0000313" key="2">
    <source>
        <dbReference type="Proteomes" id="UP000282930"/>
    </source>
</evidence>
<protein>
    <recommendedName>
        <fullName evidence="3">WD40 repeat domain-containing protein</fullName>
    </recommendedName>
</protein>
<evidence type="ECO:0008006" key="3">
    <source>
        <dbReference type="Google" id="ProtNLM"/>
    </source>
</evidence>
<dbReference type="Proteomes" id="UP000282930">
    <property type="component" value="Chromosome"/>
</dbReference>
<dbReference type="RefSeq" id="WP_127352876.1">
    <property type="nucleotide sequence ID" value="NZ_CP034791.1"/>
</dbReference>
<gene>
    <name evidence="1" type="ORF">ELD05_13800</name>
</gene>
<reference evidence="1 2" key="1">
    <citation type="submission" date="2018-12" db="EMBL/GenBank/DDBJ databases">
        <title>Genome sequence from the cellulolytic species, Caldicellulosiruptor changbaiensis.</title>
        <authorList>
            <person name="Blumer-Schuette S.E."/>
            <person name="Mendoza C."/>
        </authorList>
    </citation>
    <scope>NUCLEOTIDE SEQUENCE [LARGE SCALE GENOMIC DNA]</scope>
    <source>
        <strain evidence="1 2">CBS-Z</strain>
    </source>
</reference>
<name>A0A3T0D942_9FIRM</name>
<evidence type="ECO:0000313" key="1">
    <source>
        <dbReference type="EMBL" id="AZT91573.1"/>
    </source>
</evidence>
<organism evidence="1 2">
    <name type="scientific">Caldicellulosiruptor changbaiensis</name>
    <dbReference type="NCBI Taxonomy" id="1222016"/>
    <lineage>
        <taxon>Bacteria</taxon>
        <taxon>Bacillati</taxon>
        <taxon>Bacillota</taxon>
        <taxon>Bacillota incertae sedis</taxon>
        <taxon>Caldicellulosiruptorales</taxon>
        <taxon>Caldicellulosiruptoraceae</taxon>
        <taxon>Caldicellulosiruptor</taxon>
    </lineage>
</organism>